<dbReference type="SUPFAM" id="SSF55469">
    <property type="entry name" value="FMN-dependent nitroreductase-like"/>
    <property type="match status" value="1"/>
</dbReference>
<evidence type="ECO:0000313" key="8">
    <source>
        <dbReference type="Proteomes" id="UP000829291"/>
    </source>
</evidence>
<evidence type="ECO:0000256" key="5">
    <source>
        <dbReference type="SAM" id="MobiDB-lite"/>
    </source>
</evidence>
<feature type="transmembrane region" description="Helical" evidence="6">
    <location>
        <begin position="29"/>
        <end position="49"/>
    </location>
</feature>
<dbReference type="RefSeq" id="XP_046601509.1">
    <property type="nucleotide sequence ID" value="XM_046745553.1"/>
</dbReference>
<accession>A0ABM3GML4</accession>
<dbReference type="InterPro" id="IPR050627">
    <property type="entry name" value="Nitroreductase/BluB"/>
</dbReference>
<feature type="region of interest" description="Disordered" evidence="5">
    <location>
        <begin position="63"/>
        <end position="93"/>
    </location>
</feature>
<evidence type="ECO:0000259" key="7">
    <source>
        <dbReference type="Pfam" id="PF00881"/>
    </source>
</evidence>
<keyword evidence="8" id="KW-1185">Reference proteome</keyword>
<keyword evidence="4" id="KW-0560">Oxidoreductase</keyword>
<name>A0ABM3GML4_NEOLC</name>
<keyword evidence="3" id="KW-0288">FMN</keyword>
<evidence type="ECO:0000256" key="6">
    <source>
        <dbReference type="SAM" id="Phobius"/>
    </source>
</evidence>
<gene>
    <name evidence="9" type="primary">LOC107217432</name>
</gene>
<evidence type="ECO:0000256" key="1">
    <source>
        <dbReference type="ARBA" id="ARBA00007118"/>
    </source>
</evidence>
<keyword evidence="6" id="KW-1133">Transmembrane helix</keyword>
<dbReference type="InterPro" id="IPR000415">
    <property type="entry name" value="Nitroreductase-like"/>
</dbReference>
<feature type="compositionally biased region" description="Acidic residues" evidence="5">
    <location>
        <begin position="69"/>
        <end position="92"/>
    </location>
</feature>
<organism evidence="8 9">
    <name type="scientific">Neodiprion lecontei</name>
    <name type="common">Redheaded pine sawfly</name>
    <dbReference type="NCBI Taxonomy" id="441921"/>
    <lineage>
        <taxon>Eukaryota</taxon>
        <taxon>Metazoa</taxon>
        <taxon>Ecdysozoa</taxon>
        <taxon>Arthropoda</taxon>
        <taxon>Hexapoda</taxon>
        <taxon>Insecta</taxon>
        <taxon>Pterygota</taxon>
        <taxon>Neoptera</taxon>
        <taxon>Endopterygota</taxon>
        <taxon>Hymenoptera</taxon>
        <taxon>Tenthredinoidea</taxon>
        <taxon>Diprionidae</taxon>
        <taxon>Diprioninae</taxon>
        <taxon>Neodiprion</taxon>
    </lineage>
</organism>
<evidence type="ECO:0000256" key="2">
    <source>
        <dbReference type="ARBA" id="ARBA00022630"/>
    </source>
</evidence>
<comment type="similarity">
    <text evidence="1">Belongs to the nitroreductase family.</text>
</comment>
<sequence>MPMLAYTYVDITAVESDMILQSLPFFANYWHYLLISLVSFLLFNTLARLSRVAKTARKILEQDKGEPESLNDEQGSDENDGEHLVEDDDDEPALPKDLEHVLYVYTRPSEEELIQRAREFYRVASARRTIRFFSPDPVPKEVIQEIVKSAGTAPSGAHTEPWTFVAVSDPRTKTAIREIVEKEEEINYKKRMGKKWTTDLQPLRTDWIKEYLTIAPYLILVFKQMYSIGPEGKRKIHYYNEMSVSIACGILLTAIQSTGLVTLTSTPLNCGPALRKLLNRPASEKLTLLLPVGYPARDATVPNLRRKSLSEILVEI</sequence>
<feature type="domain" description="Nitroreductase" evidence="7">
    <location>
        <begin position="125"/>
        <end position="294"/>
    </location>
</feature>
<protein>
    <submittedName>
        <fullName evidence="9">Iodotyrosine deiodinase 1 isoform X1</fullName>
    </submittedName>
</protein>
<evidence type="ECO:0000313" key="9">
    <source>
        <dbReference type="RefSeq" id="XP_046601509.1"/>
    </source>
</evidence>
<keyword evidence="2" id="KW-0285">Flavoprotein</keyword>
<dbReference type="PANTHER" id="PTHR23026:SF90">
    <property type="entry name" value="IODOTYROSINE DEIODINASE 1"/>
    <property type="match status" value="1"/>
</dbReference>
<keyword evidence="6" id="KW-0472">Membrane</keyword>
<evidence type="ECO:0000256" key="4">
    <source>
        <dbReference type="ARBA" id="ARBA00023002"/>
    </source>
</evidence>
<dbReference type="Pfam" id="PF00881">
    <property type="entry name" value="Nitroreductase"/>
    <property type="match status" value="1"/>
</dbReference>
<evidence type="ECO:0000256" key="3">
    <source>
        <dbReference type="ARBA" id="ARBA00022643"/>
    </source>
</evidence>
<dbReference type="InterPro" id="IPR029479">
    <property type="entry name" value="Nitroreductase"/>
</dbReference>
<keyword evidence="6" id="KW-0812">Transmembrane</keyword>
<dbReference type="Gene3D" id="3.40.109.10">
    <property type="entry name" value="NADH Oxidase"/>
    <property type="match status" value="1"/>
</dbReference>
<reference evidence="9" key="1">
    <citation type="submission" date="2025-08" db="UniProtKB">
        <authorList>
            <consortium name="RefSeq"/>
        </authorList>
    </citation>
    <scope>IDENTIFICATION</scope>
    <source>
        <tissue evidence="9">Thorax and Abdomen</tissue>
    </source>
</reference>
<dbReference type="CDD" id="cd02144">
    <property type="entry name" value="iodotyrosine_dehalogenase"/>
    <property type="match status" value="1"/>
</dbReference>
<dbReference type="PANTHER" id="PTHR23026">
    <property type="entry name" value="NADPH NITROREDUCTASE"/>
    <property type="match status" value="1"/>
</dbReference>
<dbReference type="GeneID" id="107217432"/>
<proteinExistence type="inferred from homology"/>
<dbReference type="Proteomes" id="UP000829291">
    <property type="component" value="Chromosome 7"/>
</dbReference>